<keyword evidence="1" id="KW-0805">Transcription regulation</keyword>
<dbReference type="SUPFAM" id="SSF51206">
    <property type="entry name" value="cAMP-binding domain-like"/>
    <property type="match status" value="1"/>
</dbReference>
<dbReference type="Proteomes" id="UP000252085">
    <property type="component" value="Unassembled WGS sequence"/>
</dbReference>
<dbReference type="SUPFAM" id="SSF46785">
    <property type="entry name" value="Winged helix' DNA-binding domain"/>
    <property type="match status" value="1"/>
</dbReference>
<dbReference type="InterPro" id="IPR012318">
    <property type="entry name" value="HTH_CRP"/>
</dbReference>
<protein>
    <submittedName>
        <fullName evidence="5">Crp/Fnr family transcriptional regulator</fullName>
    </submittedName>
</protein>
<dbReference type="SMART" id="SM00100">
    <property type="entry name" value="cNMP"/>
    <property type="match status" value="1"/>
</dbReference>
<organism evidence="5 6">
    <name type="scientific">Nostoc punctiforme NIES-2108</name>
    <dbReference type="NCBI Taxonomy" id="1356359"/>
    <lineage>
        <taxon>Bacteria</taxon>
        <taxon>Bacillati</taxon>
        <taxon>Cyanobacteriota</taxon>
        <taxon>Cyanophyceae</taxon>
        <taxon>Nostocales</taxon>
        <taxon>Nostocaceae</taxon>
        <taxon>Nostoc</taxon>
    </lineage>
</organism>
<dbReference type="PANTHER" id="PTHR24567">
    <property type="entry name" value="CRP FAMILY TRANSCRIPTIONAL REGULATORY PROTEIN"/>
    <property type="match status" value="1"/>
</dbReference>
<evidence type="ECO:0000313" key="5">
    <source>
        <dbReference type="EMBL" id="RCJ33207.1"/>
    </source>
</evidence>
<evidence type="ECO:0000256" key="1">
    <source>
        <dbReference type="ARBA" id="ARBA00023015"/>
    </source>
</evidence>
<dbReference type="InterPro" id="IPR050397">
    <property type="entry name" value="Env_Response_Regulators"/>
</dbReference>
<dbReference type="Gene3D" id="2.60.120.10">
    <property type="entry name" value="Jelly Rolls"/>
    <property type="match status" value="1"/>
</dbReference>
<dbReference type="InterPro" id="IPR036390">
    <property type="entry name" value="WH_DNA-bd_sf"/>
</dbReference>
<evidence type="ECO:0000313" key="6">
    <source>
        <dbReference type="Proteomes" id="UP000252085"/>
    </source>
</evidence>
<sequence length="250" mass="27970">MSDNTLKPQVNKLLAALPTSDYERLAPHLKLVSLPTRQVIYEPREPITHVYFPQHAVISIVTIMEDGSTVEVGIVSNEGMVGIPVILGGNTTTTKAFVQVAGAGMQMDADVFRSKFNRGGAIQKLLLRYVRAVYTELTQSCACNRLHTLEERLARWLLTVSDRLESEEFPLTQEFIAQMLGVRRSGVTVAASTLSQAGMIRYQRGQINILNRENLEATSCECYGVIQNEFARLLGNQLRRVGVARRRHRQ</sequence>
<feature type="domain" description="HTH crp-type" evidence="4">
    <location>
        <begin position="147"/>
        <end position="213"/>
    </location>
</feature>
<reference evidence="6" key="1">
    <citation type="submission" date="2016-04" db="EMBL/GenBank/DDBJ databases">
        <authorList>
            <person name="Tabuchi Yagui T.R."/>
        </authorList>
    </citation>
    <scope>NUCLEOTIDE SEQUENCE [LARGE SCALE GENOMIC DNA]</scope>
</reference>
<dbReference type="EMBL" id="LXQE01000161">
    <property type="protein sequence ID" value="RCJ33207.1"/>
    <property type="molecule type" value="Genomic_DNA"/>
</dbReference>
<keyword evidence="3" id="KW-0804">Transcription</keyword>
<dbReference type="Pfam" id="PF13545">
    <property type="entry name" value="HTH_Crp_2"/>
    <property type="match status" value="1"/>
</dbReference>
<evidence type="ECO:0000256" key="2">
    <source>
        <dbReference type="ARBA" id="ARBA00023125"/>
    </source>
</evidence>
<dbReference type="InterPro" id="IPR014710">
    <property type="entry name" value="RmlC-like_jellyroll"/>
</dbReference>
<name>A0A367R9L0_NOSPU</name>
<dbReference type="PANTHER" id="PTHR24567:SF74">
    <property type="entry name" value="HTH-TYPE TRANSCRIPTIONAL REGULATOR ARCR"/>
    <property type="match status" value="1"/>
</dbReference>
<proteinExistence type="predicted"/>
<dbReference type="PROSITE" id="PS51063">
    <property type="entry name" value="HTH_CRP_2"/>
    <property type="match status" value="1"/>
</dbReference>
<comment type="caution">
    <text evidence="5">The sequence shown here is derived from an EMBL/GenBank/DDBJ whole genome shotgun (WGS) entry which is preliminary data.</text>
</comment>
<dbReference type="GO" id="GO:0003677">
    <property type="term" value="F:DNA binding"/>
    <property type="evidence" value="ECO:0007669"/>
    <property type="project" value="UniProtKB-KW"/>
</dbReference>
<keyword evidence="2" id="KW-0238">DNA-binding</keyword>
<dbReference type="InterPro" id="IPR018490">
    <property type="entry name" value="cNMP-bd_dom_sf"/>
</dbReference>
<dbReference type="GO" id="GO:0003700">
    <property type="term" value="F:DNA-binding transcription factor activity"/>
    <property type="evidence" value="ECO:0007669"/>
    <property type="project" value="TreeGrafter"/>
</dbReference>
<evidence type="ECO:0000256" key="3">
    <source>
        <dbReference type="ARBA" id="ARBA00023163"/>
    </source>
</evidence>
<dbReference type="InterPro" id="IPR000595">
    <property type="entry name" value="cNMP-bd_dom"/>
</dbReference>
<evidence type="ECO:0000259" key="4">
    <source>
        <dbReference type="PROSITE" id="PS51063"/>
    </source>
</evidence>
<dbReference type="GO" id="GO:0005829">
    <property type="term" value="C:cytosol"/>
    <property type="evidence" value="ECO:0007669"/>
    <property type="project" value="TreeGrafter"/>
</dbReference>
<dbReference type="AlphaFoldDB" id="A0A367R9L0"/>
<dbReference type="Pfam" id="PF00027">
    <property type="entry name" value="cNMP_binding"/>
    <property type="match status" value="1"/>
</dbReference>
<dbReference type="CDD" id="cd00038">
    <property type="entry name" value="CAP_ED"/>
    <property type="match status" value="1"/>
</dbReference>
<gene>
    <name evidence="5" type="ORF">A6769_26235</name>
</gene>
<accession>A0A367R9L0</accession>